<dbReference type="Proteomes" id="UP000677305">
    <property type="component" value="Chromosome"/>
</dbReference>
<dbReference type="CDD" id="cd18773">
    <property type="entry name" value="PDC1_HK_sensor"/>
    <property type="match status" value="1"/>
</dbReference>
<dbReference type="SUPFAM" id="SSF158472">
    <property type="entry name" value="HAMP domain-like"/>
    <property type="match status" value="1"/>
</dbReference>
<dbReference type="InterPro" id="IPR003660">
    <property type="entry name" value="HAMP_dom"/>
</dbReference>
<gene>
    <name evidence="11" type="ORF">HYG85_18965</name>
</gene>
<dbReference type="Pfam" id="PF06580">
    <property type="entry name" value="His_kinase"/>
    <property type="match status" value="1"/>
</dbReference>
<evidence type="ECO:0000259" key="10">
    <source>
        <dbReference type="PROSITE" id="PS50885"/>
    </source>
</evidence>
<dbReference type="Gene3D" id="3.30.565.10">
    <property type="entry name" value="Histidine kinase-like ATPase, C-terminal domain"/>
    <property type="match status" value="1"/>
</dbReference>
<keyword evidence="4" id="KW-0597">Phosphoprotein</keyword>
<sequence length="572" mass="65660">MKFRAKIILSIISITVIISIVTSIIYYKKTAVAIENNYRSTISENITTKVLEFDDIMRKMYYTSVEASCDLELIGLIREQYGGKDRLLAMNILLNKYKMSSDNIDSIYVYLPKNNKVVKSQEYKAVIDIDETKDYQWLSKINDFEQNFSPIYIEDDVGSVNKFLFTYSKPIKDPDTNEIIGEIAFNMDERIVYFSCLDSINSSLNITTEIVNKDNVVVSSELLSKLGKEICLPSEASRHYQRIIAPFTGYSFVSDLNVEALTKDITDVRNYIIIAAVITMLISVCLALIMSNRLYVPVKNLKIAMRKLSEGDLTARATVSGNDEISILSSRFNNMANKMERLIDELVTEKLLKREAELEALQYQITPHFMYNTLNSIKCAAFLQEAYEIVDLLDAFIELLQSTISKKGAFITLEDELNLVSNYVLLQRFRYKDSFTVNYEIEPNVKELFVPRLILQPLVENSIYHGLDTKTDKNRIIIRATRTNDELILSVKDNGKGMTEIEKNNIFKRKKGKKEKFNCIGISNIKDRIKLYYGEYGSISYLSRIGEGTDVMIIIPATKVKEKYMIREDEKS</sequence>
<keyword evidence="6 11" id="KW-0418">Kinase</keyword>
<feature type="transmembrane region" description="Helical" evidence="8">
    <location>
        <begin position="271"/>
        <end position="296"/>
    </location>
</feature>
<evidence type="ECO:0000259" key="9">
    <source>
        <dbReference type="PROSITE" id="PS50109"/>
    </source>
</evidence>
<dbReference type="EMBL" id="CP058561">
    <property type="protein sequence ID" value="QUH30886.1"/>
    <property type="molecule type" value="Genomic_DNA"/>
</dbReference>
<feature type="transmembrane region" description="Helical" evidence="8">
    <location>
        <begin position="7"/>
        <end position="27"/>
    </location>
</feature>
<evidence type="ECO:0000313" key="12">
    <source>
        <dbReference type="Proteomes" id="UP000677305"/>
    </source>
</evidence>
<dbReference type="SUPFAM" id="SSF55874">
    <property type="entry name" value="ATPase domain of HSP90 chaperone/DNA topoisomerase II/histidine kinase"/>
    <property type="match status" value="1"/>
</dbReference>
<protein>
    <recommendedName>
        <fullName evidence="3">histidine kinase</fullName>
        <ecNumber evidence="3">2.7.13.3</ecNumber>
    </recommendedName>
</protein>
<proteinExistence type="predicted"/>
<dbReference type="KEGG" id="vgu:HYG85_18965"/>
<evidence type="ECO:0000256" key="8">
    <source>
        <dbReference type="SAM" id="Phobius"/>
    </source>
</evidence>
<organism evidence="11 12">
    <name type="scientific">Vallitalea guaymasensis</name>
    <dbReference type="NCBI Taxonomy" id="1185412"/>
    <lineage>
        <taxon>Bacteria</taxon>
        <taxon>Bacillati</taxon>
        <taxon>Bacillota</taxon>
        <taxon>Clostridia</taxon>
        <taxon>Lachnospirales</taxon>
        <taxon>Vallitaleaceae</taxon>
        <taxon>Vallitalea</taxon>
    </lineage>
</organism>
<keyword evidence="7" id="KW-0902">Two-component regulatory system</keyword>
<evidence type="ECO:0000256" key="3">
    <source>
        <dbReference type="ARBA" id="ARBA00012438"/>
    </source>
</evidence>
<keyword evidence="8" id="KW-0472">Membrane</keyword>
<dbReference type="Pfam" id="PF00672">
    <property type="entry name" value="HAMP"/>
    <property type="match status" value="1"/>
</dbReference>
<comment type="catalytic activity">
    <reaction evidence="1">
        <text>ATP + protein L-histidine = ADP + protein N-phospho-L-histidine.</text>
        <dbReference type="EC" id="2.7.13.3"/>
    </reaction>
</comment>
<dbReference type="EC" id="2.7.13.3" evidence="3"/>
<dbReference type="PROSITE" id="PS50109">
    <property type="entry name" value="HIS_KIN"/>
    <property type="match status" value="1"/>
</dbReference>
<dbReference type="RefSeq" id="WP_212690996.1">
    <property type="nucleotide sequence ID" value="NZ_CP058561.1"/>
</dbReference>
<dbReference type="AlphaFoldDB" id="A0A8J8MDD8"/>
<feature type="domain" description="Histidine kinase" evidence="9">
    <location>
        <begin position="289"/>
        <end position="559"/>
    </location>
</feature>
<dbReference type="InterPro" id="IPR010559">
    <property type="entry name" value="Sig_transdc_His_kin_internal"/>
</dbReference>
<dbReference type="PROSITE" id="PS50885">
    <property type="entry name" value="HAMP"/>
    <property type="match status" value="1"/>
</dbReference>
<dbReference type="Gene3D" id="6.10.340.10">
    <property type="match status" value="1"/>
</dbReference>
<dbReference type="SMART" id="SM00304">
    <property type="entry name" value="HAMP"/>
    <property type="match status" value="1"/>
</dbReference>
<keyword evidence="8" id="KW-1133">Transmembrane helix</keyword>
<dbReference type="InterPro" id="IPR003594">
    <property type="entry name" value="HATPase_dom"/>
</dbReference>
<accession>A0A8J8MDD8</accession>
<dbReference type="GO" id="GO:0000155">
    <property type="term" value="F:phosphorelay sensor kinase activity"/>
    <property type="evidence" value="ECO:0007669"/>
    <property type="project" value="InterPro"/>
</dbReference>
<comment type="subcellular location">
    <subcellularLocation>
        <location evidence="2">Membrane</location>
    </subcellularLocation>
</comment>
<reference evidence="11 12" key="1">
    <citation type="submission" date="2020-07" db="EMBL/GenBank/DDBJ databases">
        <title>Vallitalea guaymasensis genome.</title>
        <authorList>
            <person name="Postec A."/>
        </authorList>
    </citation>
    <scope>NUCLEOTIDE SEQUENCE [LARGE SCALE GENOMIC DNA]</scope>
    <source>
        <strain evidence="11 12">Ra1766G1</strain>
    </source>
</reference>
<dbReference type="Pfam" id="PF02518">
    <property type="entry name" value="HATPase_c"/>
    <property type="match status" value="1"/>
</dbReference>
<evidence type="ECO:0000256" key="1">
    <source>
        <dbReference type="ARBA" id="ARBA00000085"/>
    </source>
</evidence>
<feature type="domain" description="HAMP" evidence="10">
    <location>
        <begin position="292"/>
        <end position="344"/>
    </location>
</feature>
<keyword evidence="12" id="KW-1185">Reference proteome</keyword>
<evidence type="ECO:0000256" key="4">
    <source>
        <dbReference type="ARBA" id="ARBA00022553"/>
    </source>
</evidence>
<dbReference type="PANTHER" id="PTHR34220">
    <property type="entry name" value="SENSOR HISTIDINE KINASE YPDA"/>
    <property type="match status" value="1"/>
</dbReference>
<keyword evidence="8" id="KW-0812">Transmembrane</keyword>
<evidence type="ECO:0000313" key="11">
    <source>
        <dbReference type="EMBL" id="QUH30886.1"/>
    </source>
</evidence>
<dbReference type="GO" id="GO:0016020">
    <property type="term" value="C:membrane"/>
    <property type="evidence" value="ECO:0007669"/>
    <property type="project" value="UniProtKB-SubCell"/>
</dbReference>
<evidence type="ECO:0000256" key="5">
    <source>
        <dbReference type="ARBA" id="ARBA00022679"/>
    </source>
</evidence>
<dbReference type="InterPro" id="IPR050640">
    <property type="entry name" value="Bact_2-comp_sensor_kinase"/>
</dbReference>
<keyword evidence="5" id="KW-0808">Transferase</keyword>
<evidence type="ECO:0000256" key="7">
    <source>
        <dbReference type="ARBA" id="ARBA00023012"/>
    </source>
</evidence>
<dbReference type="InterPro" id="IPR005467">
    <property type="entry name" value="His_kinase_dom"/>
</dbReference>
<dbReference type="InterPro" id="IPR036890">
    <property type="entry name" value="HATPase_C_sf"/>
</dbReference>
<evidence type="ECO:0000256" key="2">
    <source>
        <dbReference type="ARBA" id="ARBA00004370"/>
    </source>
</evidence>
<evidence type="ECO:0000256" key="6">
    <source>
        <dbReference type="ARBA" id="ARBA00022777"/>
    </source>
</evidence>
<name>A0A8J8MDD8_9FIRM</name>
<dbReference type="CDD" id="cd06225">
    <property type="entry name" value="HAMP"/>
    <property type="match status" value="1"/>
</dbReference>
<dbReference type="PANTHER" id="PTHR34220:SF7">
    <property type="entry name" value="SENSOR HISTIDINE KINASE YPDA"/>
    <property type="match status" value="1"/>
</dbReference>